<organism evidence="1">
    <name type="scientific">Arundo donax</name>
    <name type="common">Giant reed</name>
    <name type="synonym">Donax arundinaceus</name>
    <dbReference type="NCBI Taxonomy" id="35708"/>
    <lineage>
        <taxon>Eukaryota</taxon>
        <taxon>Viridiplantae</taxon>
        <taxon>Streptophyta</taxon>
        <taxon>Embryophyta</taxon>
        <taxon>Tracheophyta</taxon>
        <taxon>Spermatophyta</taxon>
        <taxon>Magnoliopsida</taxon>
        <taxon>Liliopsida</taxon>
        <taxon>Poales</taxon>
        <taxon>Poaceae</taxon>
        <taxon>PACMAD clade</taxon>
        <taxon>Arundinoideae</taxon>
        <taxon>Arundineae</taxon>
        <taxon>Arundo</taxon>
    </lineage>
</organism>
<evidence type="ECO:0000313" key="1">
    <source>
        <dbReference type="EMBL" id="JAD74752.1"/>
    </source>
</evidence>
<reference evidence="1" key="1">
    <citation type="submission" date="2014-09" db="EMBL/GenBank/DDBJ databases">
        <authorList>
            <person name="Magalhaes I.L.F."/>
            <person name="Oliveira U."/>
            <person name="Santos F.R."/>
            <person name="Vidigal T.H.D.A."/>
            <person name="Brescovit A.D."/>
            <person name="Santos A.J."/>
        </authorList>
    </citation>
    <scope>NUCLEOTIDE SEQUENCE</scope>
    <source>
        <tissue evidence="1">Shoot tissue taken approximately 20 cm above the soil surface</tissue>
    </source>
</reference>
<name>A0A0A9CTB5_ARUDO</name>
<dbReference type="EMBL" id="GBRH01223143">
    <property type="protein sequence ID" value="JAD74752.1"/>
    <property type="molecule type" value="Transcribed_RNA"/>
</dbReference>
<sequence length="68" mass="7799">MDPAEGNLHKNRMSLTNTSLAHSLRYPDSLLQRPADLLAASQFFFVNHLDQHCYPEWSLFPLGHHLTP</sequence>
<proteinExistence type="predicted"/>
<dbReference type="AlphaFoldDB" id="A0A0A9CTB5"/>
<protein>
    <submittedName>
        <fullName evidence="1">Uncharacterized protein</fullName>
    </submittedName>
</protein>
<accession>A0A0A9CTB5</accession>
<reference evidence="1" key="2">
    <citation type="journal article" date="2015" name="Data Brief">
        <title>Shoot transcriptome of the giant reed, Arundo donax.</title>
        <authorList>
            <person name="Barrero R.A."/>
            <person name="Guerrero F.D."/>
            <person name="Moolhuijzen P."/>
            <person name="Goolsby J.A."/>
            <person name="Tidwell J."/>
            <person name="Bellgard S.E."/>
            <person name="Bellgard M.I."/>
        </authorList>
    </citation>
    <scope>NUCLEOTIDE SEQUENCE</scope>
    <source>
        <tissue evidence="1">Shoot tissue taken approximately 20 cm above the soil surface</tissue>
    </source>
</reference>